<name>A0A2P8DBL1_9BACT</name>
<dbReference type="PANTHER" id="PTHR39961">
    <property type="entry name" value="HYPOTHETICAL CYTOSOLIC PROTEIN"/>
    <property type="match status" value="1"/>
</dbReference>
<evidence type="ECO:0000313" key="1">
    <source>
        <dbReference type="EMBL" id="PSK94610.1"/>
    </source>
</evidence>
<dbReference type="AlphaFoldDB" id="A0A2P8DBL1"/>
<sequence>MKTEITSWRRLAGHRIEMPIEEEIRRAIVREHAAGHKLKACIGTDSQVKGGDIAIATVIVLLRQGCGGFMYIHKEVLNKEMRIRERMLYEVSKSVSVAYALCGLFTAHGIAMEVHADINTDPLFKSNAALKDAMGYITGMGFTFKAKPDAFASTSCANKIVH</sequence>
<keyword evidence="2" id="KW-1185">Reference proteome</keyword>
<evidence type="ECO:0000313" key="2">
    <source>
        <dbReference type="Proteomes" id="UP000240572"/>
    </source>
</evidence>
<dbReference type="PANTHER" id="PTHR39961:SF1">
    <property type="entry name" value="DUF458 DOMAIN-CONTAINING PROTEIN"/>
    <property type="match status" value="1"/>
</dbReference>
<dbReference type="Proteomes" id="UP000240572">
    <property type="component" value="Unassembled WGS sequence"/>
</dbReference>
<comment type="caution">
    <text evidence="1">The sequence shown here is derived from an EMBL/GenBank/DDBJ whole genome shotgun (WGS) entry which is preliminary data.</text>
</comment>
<dbReference type="RefSeq" id="WP_106521305.1">
    <property type="nucleotide sequence ID" value="NZ_PYGD01000001.1"/>
</dbReference>
<accession>A0A2P8DBL1</accession>
<reference evidence="1 2" key="1">
    <citation type="submission" date="2018-03" db="EMBL/GenBank/DDBJ databases">
        <title>Genomic Encyclopedia of Type Strains, Phase III (KMG-III): the genomes of soil and plant-associated and newly described type strains.</title>
        <authorList>
            <person name="Whitman W."/>
        </authorList>
    </citation>
    <scope>NUCLEOTIDE SEQUENCE [LARGE SCALE GENOMIC DNA]</scope>
    <source>
        <strain evidence="1 2">CGMCC 1.12700</strain>
    </source>
</reference>
<dbReference type="EMBL" id="PYGD01000001">
    <property type="protein sequence ID" value="PSK94610.1"/>
    <property type="molecule type" value="Genomic_DNA"/>
</dbReference>
<proteinExistence type="predicted"/>
<dbReference type="InterPro" id="IPR007405">
    <property type="entry name" value="Phage_KVP40_Orf299"/>
</dbReference>
<protein>
    <submittedName>
        <fullName evidence="1">Uncharacterized protein</fullName>
    </submittedName>
</protein>
<organism evidence="1 2">
    <name type="scientific">Taibaiella chishuiensis</name>
    <dbReference type="NCBI Taxonomy" id="1434707"/>
    <lineage>
        <taxon>Bacteria</taxon>
        <taxon>Pseudomonadati</taxon>
        <taxon>Bacteroidota</taxon>
        <taxon>Chitinophagia</taxon>
        <taxon>Chitinophagales</taxon>
        <taxon>Chitinophagaceae</taxon>
        <taxon>Taibaiella</taxon>
    </lineage>
</organism>
<gene>
    <name evidence="1" type="ORF">B0I18_101769</name>
</gene>
<dbReference type="OrthoDB" id="13663at2"/>
<dbReference type="Pfam" id="PF04308">
    <property type="entry name" value="RNaseH_like"/>
    <property type="match status" value="1"/>
</dbReference>